<feature type="domain" description="N-acetyltransferase" evidence="1">
    <location>
        <begin position="1"/>
        <end position="99"/>
    </location>
</feature>
<proteinExistence type="predicted"/>
<dbReference type="SUPFAM" id="SSF55729">
    <property type="entry name" value="Acyl-CoA N-acyltransferases (Nat)"/>
    <property type="match status" value="1"/>
</dbReference>
<dbReference type="PROSITE" id="PS51186">
    <property type="entry name" value="GNAT"/>
    <property type="match status" value="1"/>
</dbReference>
<reference evidence="2 3" key="1">
    <citation type="journal article" date="2021" name="Int. J. Syst. Evol. Microbiol.">
        <title>Clostridium zeae sp. nov., isolated from corn silage.</title>
        <authorList>
            <person name="Kobayashi H."/>
            <person name="Tanizawa Y."/>
            <person name="Yagura M."/>
            <person name="Sakamoto M."/>
            <person name="Ohkuma M."/>
            <person name="Tohno M."/>
        </authorList>
    </citation>
    <scope>NUCLEOTIDE SEQUENCE [LARGE SCALE GENOMIC DNA]</scope>
    <source>
        <strain evidence="2 3">CSC2</strain>
    </source>
</reference>
<dbReference type="InterPro" id="IPR000182">
    <property type="entry name" value="GNAT_dom"/>
</dbReference>
<organism evidence="2 3">
    <name type="scientific">Clostridium zeae</name>
    <dbReference type="NCBI Taxonomy" id="2759022"/>
    <lineage>
        <taxon>Bacteria</taxon>
        <taxon>Bacillati</taxon>
        <taxon>Bacillota</taxon>
        <taxon>Clostridia</taxon>
        <taxon>Eubacteriales</taxon>
        <taxon>Clostridiaceae</taxon>
        <taxon>Clostridium</taxon>
    </lineage>
</organism>
<sequence>MSHFNPESIFKTPLIGFIQINDNISNVNIVEVHIIHEYQGNGIGFDIISNIIEQAIKESKSFTIGCFIDNIRARQLYERIGFKVESITDTHYEMKYFSSGK</sequence>
<gene>
    <name evidence="2" type="ORF">CSC2_20060</name>
</gene>
<dbReference type="RefSeq" id="WP_206869802.1">
    <property type="nucleotide sequence ID" value="NZ_BMBA01000002.1"/>
</dbReference>
<dbReference type="Gene3D" id="3.40.630.30">
    <property type="match status" value="1"/>
</dbReference>
<keyword evidence="3" id="KW-1185">Reference proteome</keyword>
<protein>
    <recommendedName>
        <fullName evidence="1">N-acetyltransferase domain-containing protein</fullName>
    </recommendedName>
</protein>
<comment type="caution">
    <text evidence="2">The sequence shown here is derived from an EMBL/GenBank/DDBJ whole genome shotgun (WGS) entry which is preliminary data.</text>
</comment>
<evidence type="ECO:0000313" key="2">
    <source>
        <dbReference type="EMBL" id="GFZ31480.1"/>
    </source>
</evidence>
<name>A0ABQ1E9M1_9CLOT</name>
<dbReference type="Pfam" id="PF00583">
    <property type="entry name" value="Acetyltransf_1"/>
    <property type="match status" value="1"/>
</dbReference>
<accession>A0ABQ1E9M1</accession>
<dbReference type="EMBL" id="BMBA01000002">
    <property type="protein sequence ID" value="GFZ31480.1"/>
    <property type="molecule type" value="Genomic_DNA"/>
</dbReference>
<evidence type="ECO:0000313" key="3">
    <source>
        <dbReference type="Proteomes" id="UP000663802"/>
    </source>
</evidence>
<dbReference type="Proteomes" id="UP000663802">
    <property type="component" value="Unassembled WGS sequence"/>
</dbReference>
<dbReference type="InterPro" id="IPR016181">
    <property type="entry name" value="Acyl_CoA_acyltransferase"/>
</dbReference>
<evidence type="ECO:0000259" key="1">
    <source>
        <dbReference type="PROSITE" id="PS51186"/>
    </source>
</evidence>